<keyword evidence="3" id="KW-1185">Reference proteome</keyword>
<feature type="domain" description="CHK kinase-like" evidence="1">
    <location>
        <begin position="1"/>
        <end position="104"/>
    </location>
</feature>
<feature type="non-terminal residue" evidence="2">
    <location>
        <position position="1"/>
    </location>
</feature>
<dbReference type="InterPro" id="IPR011009">
    <property type="entry name" value="Kinase-like_dom_sf"/>
</dbReference>
<dbReference type="SUPFAM" id="SSF56112">
    <property type="entry name" value="Protein kinase-like (PK-like)"/>
    <property type="match status" value="2"/>
</dbReference>
<dbReference type="Gene3D" id="3.90.1200.10">
    <property type="match status" value="2"/>
</dbReference>
<protein>
    <recommendedName>
        <fullName evidence="1">CHK kinase-like domain-containing protein</fullName>
    </recommendedName>
</protein>
<dbReference type="InterPro" id="IPR015897">
    <property type="entry name" value="CHK_kinase-like"/>
</dbReference>
<dbReference type="InterPro" id="IPR004119">
    <property type="entry name" value="EcKL"/>
</dbReference>
<comment type="caution">
    <text evidence="2">The sequence shown here is derived from an EMBL/GenBank/DDBJ whole genome shotgun (WGS) entry which is preliminary data.</text>
</comment>
<organism evidence="2 3">
    <name type="scientific">Cherax quadricarinatus</name>
    <name type="common">Australian red claw crayfish</name>
    <dbReference type="NCBI Taxonomy" id="27406"/>
    <lineage>
        <taxon>Eukaryota</taxon>
        <taxon>Metazoa</taxon>
        <taxon>Ecdysozoa</taxon>
        <taxon>Arthropoda</taxon>
        <taxon>Crustacea</taxon>
        <taxon>Multicrustacea</taxon>
        <taxon>Malacostraca</taxon>
        <taxon>Eumalacostraca</taxon>
        <taxon>Eucarida</taxon>
        <taxon>Decapoda</taxon>
        <taxon>Pleocyemata</taxon>
        <taxon>Astacidea</taxon>
        <taxon>Parastacoidea</taxon>
        <taxon>Parastacidae</taxon>
        <taxon>Cherax</taxon>
    </lineage>
</organism>
<accession>A0AAW0W8L4</accession>
<evidence type="ECO:0000313" key="3">
    <source>
        <dbReference type="Proteomes" id="UP001445076"/>
    </source>
</evidence>
<name>A0AAW0W8L4_CHEQU</name>
<dbReference type="PANTHER" id="PTHR11012">
    <property type="entry name" value="PROTEIN KINASE-LIKE DOMAIN-CONTAINING"/>
    <property type="match status" value="1"/>
</dbReference>
<sequence length="623" mass="71785">VAAQWIAKHKGNLADLIKIQLARNPKFDVICHGDCWNNNMLFRHNKEGDPVEVMLLDLQLNRVASPATDLNYFLYTSLHGRNRQANWQDFLTCYYDTFRGVMEAGERNMPFTLEELRREYKDKMEYGITFAVMSVPILLSDRKDAPDKINMNDGNIAELSEALQKKTQNMLENNPLCRSRFLAIFDGLIEQDATRSLNCPEEVELVRVQNNITETHVKAALTADKGSEAKLISWSIEDFTSKGDNYATIVTSVSVKFSLPGKEQSLSYVVKLCPQWSFSEDFAKFGLAIFKKESEFFEEILPVLNCELIALGFSPLRVAKFFYSSLEKGKEMIFLEDLRARGFQMFDRKKGMNVEHATLVLQELARLHAASLLLKARAPTEDLADRFTHIKTDWMNFSDSAKSMLNQMFHGPLYSSEQLLHNMKGYEVAEQWMAKYKNNWADLIEIQLARNPKFDVICHGDCWNNNMLFRYNKEGDPVEVMLLDLQVNRVASPATDLNYFLYTSLHGHDRKANWQDFLSSYYDTFRGVMEAGGRNMPFTSEELRQEYKDKMEYGMIFAAMMVPVLLGESKDAPDLINMKEENLAELSETLQEKSQNMLENNPLFRSRFLAIFDELIQQAATRK</sequence>
<feature type="domain" description="CHK kinase-like" evidence="1">
    <location>
        <begin position="333"/>
        <end position="531"/>
    </location>
</feature>
<gene>
    <name evidence="2" type="ORF">OTU49_010674</name>
</gene>
<dbReference type="AlphaFoldDB" id="A0AAW0W8L4"/>
<dbReference type="PANTHER" id="PTHR11012:SF30">
    <property type="entry name" value="PROTEIN KINASE-LIKE DOMAIN-CONTAINING"/>
    <property type="match status" value="1"/>
</dbReference>
<evidence type="ECO:0000259" key="1">
    <source>
        <dbReference type="SMART" id="SM00587"/>
    </source>
</evidence>
<dbReference type="SMART" id="SM00587">
    <property type="entry name" value="CHK"/>
    <property type="match status" value="2"/>
</dbReference>
<evidence type="ECO:0000313" key="2">
    <source>
        <dbReference type="EMBL" id="KAK8725660.1"/>
    </source>
</evidence>
<dbReference type="EMBL" id="JARKIK010000082">
    <property type="protein sequence ID" value="KAK8725660.1"/>
    <property type="molecule type" value="Genomic_DNA"/>
</dbReference>
<dbReference type="Pfam" id="PF02958">
    <property type="entry name" value="EcKL"/>
    <property type="match status" value="2"/>
</dbReference>
<reference evidence="2 3" key="1">
    <citation type="journal article" date="2024" name="BMC Genomics">
        <title>Genome assembly of redclaw crayfish (Cherax quadricarinatus) provides insights into its immune adaptation and hypoxia tolerance.</title>
        <authorList>
            <person name="Liu Z."/>
            <person name="Zheng J."/>
            <person name="Li H."/>
            <person name="Fang K."/>
            <person name="Wang S."/>
            <person name="He J."/>
            <person name="Zhou D."/>
            <person name="Weng S."/>
            <person name="Chi M."/>
            <person name="Gu Z."/>
            <person name="He J."/>
            <person name="Li F."/>
            <person name="Wang M."/>
        </authorList>
    </citation>
    <scope>NUCLEOTIDE SEQUENCE [LARGE SCALE GENOMIC DNA]</scope>
    <source>
        <strain evidence="2">ZL_2023a</strain>
    </source>
</reference>
<proteinExistence type="predicted"/>
<dbReference type="Proteomes" id="UP001445076">
    <property type="component" value="Unassembled WGS sequence"/>
</dbReference>